<keyword evidence="2" id="KW-1185">Reference proteome</keyword>
<comment type="caution">
    <text evidence="1">The sequence shown here is derived from an EMBL/GenBank/DDBJ whole genome shotgun (WGS) entry which is preliminary data.</text>
</comment>
<dbReference type="AlphaFoldDB" id="A0A5B7J5T4"/>
<evidence type="ECO:0000313" key="2">
    <source>
        <dbReference type="Proteomes" id="UP000324222"/>
    </source>
</evidence>
<accession>A0A5B7J5T4</accession>
<organism evidence="1 2">
    <name type="scientific">Portunus trituberculatus</name>
    <name type="common">Swimming crab</name>
    <name type="synonym">Neptunus trituberculatus</name>
    <dbReference type="NCBI Taxonomy" id="210409"/>
    <lineage>
        <taxon>Eukaryota</taxon>
        <taxon>Metazoa</taxon>
        <taxon>Ecdysozoa</taxon>
        <taxon>Arthropoda</taxon>
        <taxon>Crustacea</taxon>
        <taxon>Multicrustacea</taxon>
        <taxon>Malacostraca</taxon>
        <taxon>Eumalacostraca</taxon>
        <taxon>Eucarida</taxon>
        <taxon>Decapoda</taxon>
        <taxon>Pleocyemata</taxon>
        <taxon>Brachyura</taxon>
        <taxon>Eubrachyura</taxon>
        <taxon>Portunoidea</taxon>
        <taxon>Portunidae</taxon>
        <taxon>Portuninae</taxon>
        <taxon>Portunus</taxon>
    </lineage>
</organism>
<protein>
    <submittedName>
        <fullName evidence="1">Uncharacterized protein</fullName>
    </submittedName>
</protein>
<gene>
    <name evidence="1" type="ORF">E2C01_088313</name>
</gene>
<reference evidence="1 2" key="1">
    <citation type="submission" date="2019-05" db="EMBL/GenBank/DDBJ databases">
        <title>Another draft genome of Portunus trituberculatus and its Hox gene families provides insights of decapod evolution.</title>
        <authorList>
            <person name="Jeong J.-H."/>
            <person name="Song I."/>
            <person name="Kim S."/>
            <person name="Choi T."/>
            <person name="Kim D."/>
            <person name="Ryu S."/>
            <person name="Kim W."/>
        </authorList>
    </citation>
    <scope>NUCLEOTIDE SEQUENCE [LARGE SCALE GENOMIC DNA]</scope>
    <source>
        <tissue evidence="1">Muscle</tissue>
    </source>
</reference>
<evidence type="ECO:0000313" key="1">
    <source>
        <dbReference type="EMBL" id="MPC93191.1"/>
    </source>
</evidence>
<name>A0A5B7J5T4_PORTR</name>
<dbReference type="Proteomes" id="UP000324222">
    <property type="component" value="Unassembled WGS sequence"/>
</dbReference>
<proteinExistence type="predicted"/>
<dbReference type="EMBL" id="VSRR010093968">
    <property type="protein sequence ID" value="MPC93191.1"/>
    <property type="molecule type" value="Genomic_DNA"/>
</dbReference>
<sequence>MVFIIIDKIEILQRCTKTTSACDIRVTKKDKKKGRISPLTLHLTSSLSSFLRLAAVCYSSRAAMLTHASKRCLQSRHHHCKNP</sequence>